<dbReference type="Pfam" id="PF13817">
    <property type="entry name" value="DDE_Tnp_IS66_C"/>
    <property type="match status" value="1"/>
</dbReference>
<reference evidence="2 3" key="1">
    <citation type="submission" date="2019-09" db="EMBL/GenBank/DDBJ databases">
        <authorList>
            <person name="Depoorter E."/>
        </authorList>
    </citation>
    <scope>NUCLEOTIDE SEQUENCE [LARGE SCALE GENOMIC DNA]</scope>
    <source>
        <strain evidence="2">LMG 13014</strain>
    </source>
</reference>
<name>A0A6P2I1X7_9BURK</name>
<protein>
    <submittedName>
        <fullName evidence="2">Putative transposase</fullName>
    </submittedName>
</protein>
<evidence type="ECO:0000259" key="1">
    <source>
        <dbReference type="Pfam" id="PF13817"/>
    </source>
</evidence>
<dbReference type="AlphaFoldDB" id="A0A6P2I1X7"/>
<dbReference type="Proteomes" id="UP000494261">
    <property type="component" value="Unassembled WGS sequence"/>
</dbReference>
<proteinExistence type="predicted"/>
<evidence type="ECO:0000313" key="2">
    <source>
        <dbReference type="EMBL" id="VWB23237.1"/>
    </source>
</evidence>
<accession>A0A6P2I1X7</accession>
<sequence length="56" mass="6325">MYSSIGPAWLNGLDPEAYLAYVLERIADHAIYRIDELLPWNAAPSLRSTAHAELIR</sequence>
<evidence type="ECO:0000313" key="3">
    <source>
        <dbReference type="Proteomes" id="UP000494261"/>
    </source>
</evidence>
<feature type="domain" description="Transposase IS66 C-terminal" evidence="1">
    <location>
        <begin position="10"/>
        <end position="40"/>
    </location>
</feature>
<gene>
    <name evidence="2" type="ORF">BLA13014_00807</name>
</gene>
<dbReference type="InterPro" id="IPR039552">
    <property type="entry name" value="IS66_C"/>
</dbReference>
<dbReference type="EMBL" id="CABVQC010000004">
    <property type="protein sequence ID" value="VWB23237.1"/>
    <property type="molecule type" value="Genomic_DNA"/>
</dbReference>
<organism evidence="2 3">
    <name type="scientific">Burkholderia aenigmatica</name>
    <dbReference type="NCBI Taxonomy" id="2015348"/>
    <lineage>
        <taxon>Bacteria</taxon>
        <taxon>Pseudomonadati</taxon>
        <taxon>Pseudomonadota</taxon>
        <taxon>Betaproteobacteria</taxon>
        <taxon>Burkholderiales</taxon>
        <taxon>Burkholderiaceae</taxon>
        <taxon>Burkholderia</taxon>
        <taxon>Burkholderia cepacia complex</taxon>
    </lineage>
</organism>